<dbReference type="OrthoDB" id="5290456at2"/>
<evidence type="ECO:0000256" key="9">
    <source>
        <dbReference type="ARBA" id="ARBA00022741"/>
    </source>
</evidence>
<dbReference type="SMART" id="SM00073">
    <property type="entry name" value="HPT"/>
    <property type="match status" value="1"/>
</dbReference>
<reference evidence="27 28" key="1">
    <citation type="submission" date="2017-01" db="EMBL/GenBank/DDBJ databases">
        <authorList>
            <person name="Mah S.A."/>
            <person name="Swanson W.J."/>
            <person name="Moy G.W."/>
            <person name="Vacquier V.D."/>
        </authorList>
    </citation>
    <scope>NUCLEOTIDE SEQUENCE [LARGE SCALE GENOMIC DNA]</scope>
    <source>
        <strain evidence="27 28">DCY110</strain>
    </source>
</reference>
<dbReference type="SUPFAM" id="SSF55874">
    <property type="entry name" value="ATPase domain of HSP90 chaperone/DNA topoisomerase II/histidine kinase"/>
    <property type="match status" value="1"/>
</dbReference>
<dbReference type="GO" id="GO:0005524">
    <property type="term" value="F:ATP binding"/>
    <property type="evidence" value="ECO:0007669"/>
    <property type="project" value="UniProtKB-KW"/>
</dbReference>
<accession>A0A1P8JYW0</accession>
<feature type="domain" description="HPt" evidence="26">
    <location>
        <begin position="724"/>
        <end position="819"/>
    </location>
</feature>
<evidence type="ECO:0000313" key="28">
    <source>
        <dbReference type="Proteomes" id="UP000186609"/>
    </source>
</evidence>
<dbReference type="FunFam" id="1.10.287.130:FF:000038">
    <property type="entry name" value="Sensory transduction histidine kinase"/>
    <property type="match status" value="1"/>
</dbReference>
<keyword evidence="11" id="KW-0067">ATP-binding</keyword>
<dbReference type="EC" id="2.7.13.3" evidence="3"/>
<organism evidence="27 28">
    <name type="scientific">Rhodoferax koreensis</name>
    <dbReference type="NCBI Taxonomy" id="1842727"/>
    <lineage>
        <taxon>Bacteria</taxon>
        <taxon>Pseudomonadati</taxon>
        <taxon>Pseudomonadota</taxon>
        <taxon>Betaproteobacteria</taxon>
        <taxon>Burkholderiales</taxon>
        <taxon>Comamonadaceae</taxon>
        <taxon>Rhodoferax</taxon>
    </lineage>
</organism>
<keyword evidence="28" id="KW-1185">Reference proteome</keyword>
<dbReference type="Gene3D" id="1.20.120.160">
    <property type="entry name" value="HPT domain"/>
    <property type="match status" value="1"/>
</dbReference>
<dbReference type="InterPro" id="IPR004358">
    <property type="entry name" value="Sig_transdc_His_kin-like_C"/>
</dbReference>
<dbReference type="PANTHER" id="PTHR45339:SF1">
    <property type="entry name" value="HYBRID SIGNAL TRANSDUCTION HISTIDINE KINASE J"/>
    <property type="match status" value="1"/>
</dbReference>
<dbReference type="Pfam" id="PF00072">
    <property type="entry name" value="Response_reg"/>
    <property type="match status" value="1"/>
</dbReference>
<dbReference type="SUPFAM" id="SSF52172">
    <property type="entry name" value="CheY-like"/>
    <property type="match status" value="1"/>
</dbReference>
<dbReference type="PRINTS" id="PR00344">
    <property type="entry name" value="BCTRLSENSOR"/>
</dbReference>
<dbReference type="SUPFAM" id="SSF47384">
    <property type="entry name" value="Homodimeric domain of signal transducing histidine kinase"/>
    <property type="match status" value="1"/>
</dbReference>
<dbReference type="InterPro" id="IPR001789">
    <property type="entry name" value="Sig_transdc_resp-reg_receiver"/>
</dbReference>
<evidence type="ECO:0000256" key="5">
    <source>
        <dbReference type="ARBA" id="ARBA00022553"/>
    </source>
</evidence>
<dbReference type="KEGG" id="rhy:RD110_18435"/>
<keyword evidence="21" id="KW-0175">Coiled coil</keyword>
<evidence type="ECO:0000256" key="4">
    <source>
        <dbReference type="ARBA" id="ARBA00022475"/>
    </source>
</evidence>
<dbReference type="InterPro" id="IPR008207">
    <property type="entry name" value="Sig_transdc_His_kin_Hpt_dom"/>
</dbReference>
<evidence type="ECO:0000256" key="19">
    <source>
        <dbReference type="PROSITE-ProRule" id="PRU00110"/>
    </source>
</evidence>
<proteinExistence type="predicted"/>
<comment type="function">
    <text evidence="17">Member of the two-component regulatory system BvgS/BvgA. Phosphorylates BvgA via a four-step phosphorelay in response to environmental signals.</text>
</comment>
<dbReference type="CDD" id="cd17546">
    <property type="entry name" value="REC_hyHK_CKI1_RcsC-like"/>
    <property type="match status" value="1"/>
</dbReference>
<dbReference type="InterPro" id="IPR036641">
    <property type="entry name" value="HPT_dom_sf"/>
</dbReference>
<feature type="region of interest" description="Disordered" evidence="22">
    <location>
        <begin position="521"/>
        <end position="547"/>
    </location>
</feature>
<keyword evidence="14" id="KW-0843">Virulence</keyword>
<evidence type="ECO:0000256" key="17">
    <source>
        <dbReference type="ARBA" id="ARBA00058004"/>
    </source>
</evidence>
<evidence type="ECO:0000256" key="22">
    <source>
        <dbReference type="SAM" id="MobiDB-lite"/>
    </source>
</evidence>
<evidence type="ECO:0000256" key="12">
    <source>
        <dbReference type="ARBA" id="ARBA00022989"/>
    </source>
</evidence>
<evidence type="ECO:0000256" key="23">
    <source>
        <dbReference type="SAM" id="Phobius"/>
    </source>
</evidence>
<dbReference type="Gene3D" id="3.40.50.2300">
    <property type="match status" value="1"/>
</dbReference>
<keyword evidence="5 20" id="KW-0597">Phosphoprotein</keyword>
<protein>
    <recommendedName>
        <fullName evidence="18">Virulence sensor protein BvgS</fullName>
        <ecNumber evidence="3">2.7.13.3</ecNumber>
    </recommendedName>
</protein>
<dbReference type="PANTHER" id="PTHR45339">
    <property type="entry name" value="HYBRID SIGNAL TRANSDUCTION HISTIDINE KINASE J"/>
    <property type="match status" value="1"/>
</dbReference>
<evidence type="ECO:0000259" key="25">
    <source>
        <dbReference type="PROSITE" id="PS50110"/>
    </source>
</evidence>
<keyword evidence="6" id="KW-0808">Transferase</keyword>
<keyword evidence="13" id="KW-0902">Two-component regulatory system</keyword>
<dbReference type="Pfam" id="PF01627">
    <property type="entry name" value="Hpt"/>
    <property type="match status" value="1"/>
</dbReference>
<evidence type="ECO:0000256" key="2">
    <source>
        <dbReference type="ARBA" id="ARBA00004651"/>
    </source>
</evidence>
<evidence type="ECO:0000259" key="26">
    <source>
        <dbReference type="PROSITE" id="PS50894"/>
    </source>
</evidence>
<feature type="modified residue" description="Phosphohistidine" evidence="19">
    <location>
        <position position="763"/>
    </location>
</feature>
<dbReference type="GO" id="GO:0000155">
    <property type="term" value="F:phosphorelay sensor kinase activity"/>
    <property type="evidence" value="ECO:0007669"/>
    <property type="project" value="InterPro"/>
</dbReference>
<dbReference type="EMBL" id="CP019236">
    <property type="protein sequence ID" value="APW38937.1"/>
    <property type="molecule type" value="Genomic_DNA"/>
</dbReference>
<dbReference type="FunFam" id="3.30.565.10:FF:000010">
    <property type="entry name" value="Sensor histidine kinase RcsC"/>
    <property type="match status" value="1"/>
</dbReference>
<evidence type="ECO:0000256" key="16">
    <source>
        <dbReference type="ARBA" id="ARBA00023306"/>
    </source>
</evidence>
<evidence type="ECO:0000256" key="1">
    <source>
        <dbReference type="ARBA" id="ARBA00000085"/>
    </source>
</evidence>
<keyword evidence="12 23" id="KW-1133">Transmembrane helix</keyword>
<dbReference type="RefSeq" id="WP_076200936.1">
    <property type="nucleotide sequence ID" value="NZ_CP019236.1"/>
</dbReference>
<evidence type="ECO:0000259" key="24">
    <source>
        <dbReference type="PROSITE" id="PS50109"/>
    </source>
</evidence>
<evidence type="ECO:0000256" key="11">
    <source>
        <dbReference type="ARBA" id="ARBA00022840"/>
    </source>
</evidence>
<dbReference type="CDD" id="cd16922">
    <property type="entry name" value="HATPase_EvgS-ArcB-TorS-like"/>
    <property type="match status" value="1"/>
</dbReference>
<dbReference type="SMART" id="SM00388">
    <property type="entry name" value="HisKA"/>
    <property type="match status" value="1"/>
</dbReference>
<dbReference type="Proteomes" id="UP000186609">
    <property type="component" value="Chromosome"/>
</dbReference>
<name>A0A1P8JYW0_9BURK</name>
<feature type="modified residue" description="4-aspartylphosphate" evidence="20">
    <location>
        <position position="608"/>
    </location>
</feature>
<dbReference type="AlphaFoldDB" id="A0A1P8JYW0"/>
<dbReference type="PROSITE" id="PS50894">
    <property type="entry name" value="HPT"/>
    <property type="match status" value="1"/>
</dbReference>
<evidence type="ECO:0000256" key="13">
    <source>
        <dbReference type="ARBA" id="ARBA00023012"/>
    </source>
</evidence>
<evidence type="ECO:0000256" key="14">
    <source>
        <dbReference type="ARBA" id="ARBA00023026"/>
    </source>
</evidence>
<dbReference type="InterPro" id="IPR011006">
    <property type="entry name" value="CheY-like_superfamily"/>
</dbReference>
<comment type="catalytic activity">
    <reaction evidence="1">
        <text>ATP + protein L-histidine = ADP + protein N-phospho-L-histidine.</text>
        <dbReference type="EC" id="2.7.13.3"/>
    </reaction>
</comment>
<keyword evidence="8" id="KW-0732">Signal</keyword>
<dbReference type="SUPFAM" id="SSF47226">
    <property type="entry name" value="Histidine-containing phosphotransfer domain, HPT domain"/>
    <property type="match status" value="1"/>
</dbReference>
<evidence type="ECO:0000256" key="21">
    <source>
        <dbReference type="SAM" id="Coils"/>
    </source>
</evidence>
<dbReference type="Pfam" id="PF02518">
    <property type="entry name" value="HATPase_c"/>
    <property type="match status" value="1"/>
</dbReference>
<keyword evidence="16" id="KW-0131">Cell cycle</keyword>
<evidence type="ECO:0000313" key="27">
    <source>
        <dbReference type="EMBL" id="APW38937.1"/>
    </source>
</evidence>
<keyword evidence="10" id="KW-0418">Kinase</keyword>
<evidence type="ECO:0000256" key="6">
    <source>
        <dbReference type="ARBA" id="ARBA00022679"/>
    </source>
</evidence>
<feature type="coiled-coil region" evidence="21">
    <location>
        <begin position="216"/>
        <end position="271"/>
    </location>
</feature>
<dbReference type="SMART" id="SM00387">
    <property type="entry name" value="HATPase_c"/>
    <property type="match status" value="1"/>
</dbReference>
<dbReference type="InterPro" id="IPR036097">
    <property type="entry name" value="HisK_dim/P_sf"/>
</dbReference>
<keyword evidence="7 23" id="KW-0812">Transmembrane</keyword>
<feature type="transmembrane region" description="Helical" evidence="23">
    <location>
        <begin position="180"/>
        <end position="202"/>
    </location>
</feature>
<dbReference type="Pfam" id="PF00512">
    <property type="entry name" value="HisKA"/>
    <property type="match status" value="1"/>
</dbReference>
<evidence type="ECO:0000256" key="3">
    <source>
        <dbReference type="ARBA" id="ARBA00012438"/>
    </source>
</evidence>
<dbReference type="CDD" id="cd00082">
    <property type="entry name" value="HisKA"/>
    <property type="match status" value="1"/>
</dbReference>
<gene>
    <name evidence="27" type="ORF">RD110_18435</name>
</gene>
<dbReference type="Gene3D" id="3.30.565.10">
    <property type="entry name" value="Histidine kinase-like ATPase, C-terminal domain"/>
    <property type="match status" value="1"/>
</dbReference>
<dbReference type="InterPro" id="IPR036890">
    <property type="entry name" value="HATPase_C_sf"/>
</dbReference>
<dbReference type="PROSITE" id="PS50109">
    <property type="entry name" value="HIS_KIN"/>
    <property type="match status" value="1"/>
</dbReference>
<evidence type="ECO:0000256" key="18">
    <source>
        <dbReference type="ARBA" id="ARBA00070152"/>
    </source>
</evidence>
<evidence type="ECO:0000256" key="20">
    <source>
        <dbReference type="PROSITE-ProRule" id="PRU00169"/>
    </source>
</evidence>
<keyword evidence="9" id="KW-0547">Nucleotide-binding</keyword>
<feature type="domain" description="Response regulatory" evidence="25">
    <location>
        <begin position="557"/>
        <end position="675"/>
    </location>
</feature>
<evidence type="ECO:0000256" key="15">
    <source>
        <dbReference type="ARBA" id="ARBA00023136"/>
    </source>
</evidence>
<feature type="domain" description="Histidine kinase" evidence="24">
    <location>
        <begin position="278"/>
        <end position="513"/>
    </location>
</feature>
<evidence type="ECO:0000256" key="10">
    <source>
        <dbReference type="ARBA" id="ARBA00022777"/>
    </source>
</evidence>
<evidence type="ECO:0000256" key="8">
    <source>
        <dbReference type="ARBA" id="ARBA00022729"/>
    </source>
</evidence>
<dbReference type="SMART" id="SM00448">
    <property type="entry name" value="REC"/>
    <property type="match status" value="1"/>
</dbReference>
<dbReference type="Gene3D" id="1.10.287.130">
    <property type="match status" value="1"/>
</dbReference>
<sequence length="907" mass="97714">MTQPPSSKNLLRLLGASLLAAYLAIATVQYRQLVALEEVMQLSDGNSLWSVLQLNVEYQRLDGAMYRFQVERKEEALDNLQLRYDIFVSQFSAIREGMPSRLLREEAQYQQTMALVEGFVALGDHYMGNSGNTAAALADLPGLRAEFATLREPVQGVSLLASSVIARVSDTRSKQVQRQILQTIALTAFQALLTFLLAWAMLRQFRQRERAKASALAAQQALVQTLQRSEEALEARVDERTHALQDANQALRDNEAELRLARAKAEEASQLKSSFLANMSHEIRTPMNAIIGLSHLALMNATDPRQRDYLQKIRRSGQHLLGLLNDILDFSKIEADKLEVESTVFELRGVLDNLANLIGEKCAQKGLALVFDIDPALPATLRGDPLRLGQILINYANNAVKFTEQGEIVVRVRPVPAEPAASGEPGPADAAATDTLLVRFEVLDSGIGLSPEQQARLFQSFQQADASTTRKYGGTGLGLAIARKLAQLMGGEVGVQSRLGQGSRFWFTARLGVATGSTALAAPRPVDDSPAPAGDPTLTHAIPEDVGPDTSPIRGARVLLVDDNDLNRQIGTELLEAAGLTVTVAENGQLALDTLARTGADFDIVLMDVQMPVMDGCTATGNIRADPRWAHLPVLAMTANAMHGDRERCLASGMNGHIAKPIDPADLFAQLLQWVPHRAPPAATPAPSTTPAAMRETWLAPADDPLAHIPGLDVHAGLRRVLHKRDAYEGLLRKFVDGQADAVAHARTALAQGRQMDAERAMHTLKGTAATIGAAALAALAGQAEMALSNPQGDPAGFDALFTPVEAATAALVQALREALPASANEPAKPDAGPIDWPAVRGLLDRLEALLAEDDAEAVELFQNARAELRPALGAEFQLIDNAIGGFMLNEALEALRQVRHRVASLA</sequence>
<dbReference type="InterPro" id="IPR005467">
    <property type="entry name" value="His_kinase_dom"/>
</dbReference>
<dbReference type="GO" id="GO:0005886">
    <property type="term" value="C:plasma membrane"/>
    <property type="evidence" value="ECO:0007669"/>
    <property type="project" value="UniProtKB-SubCell"/>
</dbReference>
<dbReference type="InterPro" id="IPR003661">
    <property type="entry name" value="HisK_dim/P_dom"/>
</dbReference>
<dbReference type="InterPro" id="IPR003594">
    <property type="entry name" value="HATPase_dom"/>
</dbReference>
<dbReference type="PROSITE" id="PS50110">
    <property type="entry name" value="RESPONSE_REGULATORY"/>
    <property type="match status" value="1"/>
</dbReference>
<keyword evidence="4" id="KW-1003">Cell membrane</keyword>
<comment type="subcellular location">
    <subcellularLocation>
        <location evidence="2">Cell membrane</location>
        <topology evidence="2">Multi-pass membrane protein</topology>
    </subcellularLocation>
</comment>
<keyword evidence="15 23" id="KW-0472">Membrane</keyword>
<dbReference type="STRING" id="1842727.RD110_18435"/>
<evidence type="ECO:0000256" key="7">
    <source>
        <dbReference type="ARBA" id="ARBA00022692"/>
    </source>
</evidence>